<reference evidence="1" key="1">
    <citation type="journal article" date="2021" name="Front. Plant Sci.">
        <title>Chromosome-Scale Genome Assembly for Chinese Sour Jujube and Insights Into Its Genome Evolution and Domestication Signature.</title>
        <authorList>
            <person name="Shen L.-Y."/>
            <person name="Luo H."/>
            <person name="Wang X.-L."/>
            <person name="Wang X.-M."/>
            <person name="Qiu X.-J."/>
            <person name="Liu H."/>
            <person name="Zhou S.-S."/>
            <person name="Jia K.-H."/>
            <person name="Nie S."/>
            <person name="Bao Y.-T."/>
            <person name="Zhang R.-G."/>
            <person name="Yun Q.-Z."/>
            <person name="Chai Y.-H."/>
            <person name="Lu J.-Y."/>
            <person name="Li Y."/>
            <person name="Zhao S.-W."/>
            <person name="Mao J.-F."/>
            <person name="Jia S.-G."/>
            <person name="Mao Y.-M."/>
        </authorList>
    </citation>
    <scope>NUCLEOTIDE SEQUENCE</scope>
    <source>
        <strain evidence="1">AT0</strain>
        <tissue evidence="1">Leaf</tissue>
    </source>
</reference>
<accession>A0A978VP72</accession>
<dbReference type="Proteomes" id="UP000813462">
    <property type="component" value="Unassembled WGS sequence"/>
</dbReference>
<evidence type="ECO:0000313" key="2">
    <source>
        <dbReference type="Proteomes" id="UP000813462"/>
    </source>
</evidence>
<dbReference type="EMBL" id="JAEACU010000003">
    <property type="protein sequence ID" value="KAH7537347.1"/>
    <property type="molecule type" value="Genomic_DNA"/>
</dbReference>
<sequence>MNQWMVKLDDAWLHERVENEEEDDNEWLYQKINDARKNVKNCAGISAGSAGRRNGLNGAGTYYGNARDDYAKSSNEGSIDVVPASSYKNGNSTGNIHWDSDELVNLVSLYEDGNTITIPVYSLVGNQLELSIRMKVSNQVAFREYLVDYALKGGYNIRFIKSVSWKVTLVMKKAALGECML</sequence>
<protein>
    <submittedName>
        <fullName evidence="1">Uncharacterized protein</fullName>
    </submittedName>
</protein>
<proteinExistence type="predicted"/>
<dbReference type="AlphaFoldDB" id="A0A978VP72"/>
<organism evidence="1 2">
    <name type="scientific">Ziziphus jujuba var. spinosa</name>
    <dbReference type="NCBI Taxonomy" id="714518"/>
    <lineage>
        <taxon>Eukaryota</taxon>
        <taxon>Viridiplantae</taxon>
        <taxon>Streptophyta</taxon>
        <taxon>Embryophyta</taxon>
        <taxon>Tracheophyta</taxon>
        <taxon>Spermatophyta</taxon>
        <taxon>Magnoliopsida</taxon>
        <taxon>eudicotyledons</taxon>
        <taxon>Gunneridae</taxon>
        <taxon>Pentapetalae</taxon>
        <taxon>rosids</taxon>
        <taxon>fabids</taxon>
        <taxon>Rosales</taxon>
        <taxon>Rhamnaceae</taxon>
        <taxon>Paliureae</taxon>
        <taxon>Ziziphus</taxon>
    </lineage>
</organism>
<name>A0A978VP72_ZIZJJ</name>
<evidence type="ECO:0000313" key="1">
    <source>
        <dbReference type="EMBL" id="KAH7537347.1"/>
    </source>
</evidence>
<gene>
    <name evidence="1" type="ORF">FEM48_Zijuj03G0082900</name>
</gene>
<comment type="caution">
    <text evidence="1">The sequence shown here is derived from an EMBL/GenBank/DDBJ whole genome shotgun (WGS) entry which is preliminary data.</text>
</comment>